<feature type="transmembrane region" description="Helical" evidence="1">
    <location>
        <begin position="129"/>
        <end position="149"/>
    </location>
</feature>
<keyword evidence="1" id="KW-0472">Membrane</keyword>
<name>U1LSP8_9MICO</name>
<evidence type="ECO:0000313" key="4">
    <source>
        <dbReference type="Proteomes" id="UP000016462"/>
    </source>
</evidence>
<keyword evidence="2" id="KW-0732">Signal</keyword>
<evidence type="ECO:0000313" key="3">
    <source>
        <dbReference type="EMBL" id="ERG65569.1"/>
    </source>
</evidence>
<proteinExistence type="predicted"/>
<feature type="chain" id="PRO_5038353153" description="Trp biosynthesis associated, transmembrane protein, Oprn/Chp" evidence="2">
    <location>
        <begin position="23"/>
        <end position="181"/>
    </location>
</feature>
<evidence type="ECO:0000256" key="2">
    <source>
        <dbReference type="SAM" id="SignalP"/>
    </source>
</evidence>
<gene>
    <name evidence="3" type="ORF">L332_14115</name>
</gene>
<feature type="signal peptide" evidence="2">
    <location>
        <begin position="1"/>
        <end position="22"/>
    </location>
</feature>
<evidence type="ECO:0000256" key="1">
    <source>
        <dbReference type="SAM" id="Phobius"/>
    </source>
</evidence>
<dbReference type="EMBL" id="ASHR01000001">
    <property type="protein sequence ID" value="ERG65569.1"/>
    <property type="molecule type" value="Genomic_DNA"/>
</dbReference>
<keyword evidence="4" id="KW-1185">Reference proteome</keyword>
<evidence type="ECO:0008006" key="5">
    <source>
        <dbReference type="Google" id="ProtNLM"/>
    </source>
</evidence>
<sequence>MRRGRLVAVLALLAAGALGLLAATQPWATAVLVDGRELAVAGQDLAGGLTILSLASVALALVLPIAGLAWRFALGALAVLLGGLTAVHALASRAGIPVAVEALVADATGLAGTAQAAEIASLAEAPWPIVGAAAGLIAIVGGLVALVTARRWPQRARRAERYERGTGLAWDVMDDGEDPTR</sequence>
<reference evidence="3 4" key="1">
    <citation type="journal article" date="2013" name="Genome Announc.">
        <title>First draft genome sequence from a member of the genus agrococcus, isolated from modern microbialites.</title>
        <authorList>
            <person name="White R.A.III."/>
            <person name="Grassa C.J."/>
            <person name="Suttle C.A."/>
        </authorList>
    </citation>
    <scope>NUCLEOTIDE SEQUENCE [LARGE SCALE GENOMIC DNA]</scope>
    <source>
        <strain evidence="3 4">RW1</strain>
    </source>
</reference>
<feature type="transmembrane region" description="Helical" evidence="1">
    <location>
        <begin position="46"/>
        <end position="65"/>
    </location>
</feature>
<comment type="caution">
    <text evidence="3">The sequence shown here is derived from an EMBL/GenBank/DDBJ whole genome shotgun (WGS) entry which is preliminary data.</text>
</comment>
<keyword evidence="1" id="KW-1133">Transmembrane helix</keyword>
<protein>
    <recommendedName>
        <fullName evidence="5">Trp biosynthesis associated, transmembrane protein, Oprn/Chp</fullName>
    </recommendedName>
</protein>
<dbReference type="AlphaFoldDB" id="U1LSP8"/>
<accession>U1LSP8</accession>
<dbReference type="Pfam" id="PF09534">
    <property type="entry name" value="Trp_oprn_chp"/>
    <property type="match status" value="1"/>
</dbReference>
<keyword evidence="1" id="KW-0812">Transmembrane</keyword>
<dbReference type="Proteomes" id="UP000016462">
    <property type="component" value="Unassembled WGS sequence"/>
</dbReference>
<dbReference type="InterPro" id="IPR019051">
    <property type="entry name" value="Trp_biosyn_TM_oprn/chp"/>
</dbReference>
<organism evidence="3 4">
    <name type="scientific">Agrococcus pavilionensis RW1</name>
    <dbReference type="NCBI Taxonomy" id="1330458"/>
    <lineage>
        <taxon>Bacteria</taxon>
        <taxon>Bacillati</taxon>
        <taxon>Actinomycetota</taxon>
        <taxon>Actinomycetes</taxon>
        <taxon>Micrococcales</taxon>
        <taxon>Microbacteriaceae</taxon>
        <taxon>Agrococcus</taxon>
    </lineage>
</organism>
<dbReference type="RefSeq" id="WP_021009234.1">
    <property type="nucleotide sequence ID" value="NZ_ASHR01000001.1"/>
</dbReference>
<feature type="transmembrane region" description="Helical" evidence="1">
    <location>
        <begin position="72"/>
        <end position="91"/>
    </location>
</feature>